<dbReference type="PROSITE" id="PS51675">
    <property type="entry name" value="SAM_MT_TRM10"/>
    <property type="match status" value="1"/>
</dbReference>
<evidence type="ECO:0000256" key="2">
    <source>
        <dbReference type="ARBA" id="ARBA00022603"/>
    </source>
</evidence>
<reference evidence="11 12" key="2">
    <citation type="submission" date="2018-11" db="EMBL/GenBank/DDBJ databases">
        <authorList>
            <consortium name="Pathogen Informatics"/>
        </authorList>
    </citation>
    <scope>NUCLEOTIDE SEQUENCE [LARGE SCALE GENOMIC DNA]</scope>
</reference>
<dbReference type="GO" id="GO:0070131">
    <property type="term" value="P:positive regulation of mitochondrial translation"/>
    <property type="evidence" value="ECO:0007669"/>
    <property type="project" value="TreeGrafter"/>
</dbReference>
<keyword evidence="3" id="KW-0808">Transferase</keyword>
<keyword evidence="2" id="KW-0489">Methyltransferase</keyword>
<keyword evidence="12" id="KW-1185">Reference proteome</keyword>
<dbReference type="EMBL" id="UZAE01003511">
    <property type="protein sequence ID" value="VDO00562.1"/>
    <property type="molecule type" value="Genomic_DNA"/>
</dbReference>
<sequence length="378" mass="43114">MRAFACAVGKLCFLPTLPVTGRNFFTSSVRNFSSKITIAPYLLDRTKPAEEILSNLSSNDADRLAYIKAEHSMLVASGKDVPLDLTPLEYLELLCCPSVSARNRFYLFRFKVAKMKEAKRAKKTSRIIEESPSEHIQKNQILRMIRSAPIRAHHDDWLIAELRTAEDSAQTLVFDCSHEEEMRISDQKNLARQLAMAFAHNRTQRPFPFHFMFTSLVPGSNQYKFLEEAFGIGVPSSRCNSLEVCPFTVRPDHFSEVIKDRRLIYLSPNASRAFEIGEYDHDAVYVVGGIVDKAVRRPVTHAKARRAGWECIRLPLERYVNWRSGNKTLTLVAIHSILATAKATNGDWKTALEQNIPSRFLRDHDAVQKDINRLFRSI</sequence>
<dbReference type="GO" id="GO:0005654">
    <property type="term" value="C:nucleoplasm"/>
    <property type="evidence" value="ECO:0007669"/>
    <property type="project" value="TreeGrafter"/>
</dbReference>
<dbReference type="CDD" id="cd18102">
    <property type="entry name" value="Trm10_MRRP1"/>
    <property type="match status" value="1"/>
</dbReference>
<keyword evidence="7" id="KW-0175">Coiled coil</keyword>
<dbReference type="GO" id="GO:0097745">
    <property type="term" value="P:mitochondrial tRNA 5'-end processing"/>
    <property type="evidence" value="ECO:0007669"/>
    <property type="project" value="TreeGrafter"/>
</dbReference>
<evidence type="ECO:0000259" key="10">
    <source>
        <dbReference type="PROSITE" id="PS51675"/>
    </source>
</evidence>
<dbReference type="OrthoDB" id="9976048at2759"/>
<gene>
    <name evidence="11" type="ORF">HNAJ_LOCUS4702</name>
</gene>
<dbReference type="InterPro" id="IPR007356">
    <property type="entry name" value="tRNA_m1G_MeTrfase_euk"/>
</dbReference>
<evidence type="ECO:0000313" key="11">
    <source>
        <dbReference type="EMBL" id="VDO00562.1"/>
    </source>
</evidence>
<dbReference type="Proteomes" id="UP000278807">
    <property type="component" value="Unassembled WGS sequence"/>
</dbReference>
<keyword evidence="6" id="KW-0809">Transit peptide</keyword>
<keyword evidence="4" id="KW-0949">S-adenosyl-L-methionine</keyword>
<proteinExistence type="predicted"/>
<evidence type="ECO:0000256" key="1">
    <source>
        <dbReference type="ARBA" id="ARBA00004173"/>
    </source>
</evidence>
<dbReference type="GO" id="GO:0032259">
    <property type="term" value="P:methylation"/>
    <property type="evidence" value="ECO:0007669"/>
    <property type="project" value="UniProtKB-KW"/>
</dbReference>
<accession>A0A0R3TCB5</accession>
<dbReference type="AlphaFoldDB" id="A0A0R3TCB5"/>
<evidence type="ECO:0000256" key="8">
    <source>
        <dbReference type="ARBA" id="ARBA00023128"/>
    </source>
</evidence>
<dbReference type="Gene3D" id="3.40.1280.30">
    <property type="match status" value="1"/>
</dbReference>
<reference evidence="13" key="1">
    <citation type="submission" date="2017-02" db="UniProtKB">
        <authorList>
            <consortium name="WormBaseParasite"/>
        </authorList>
    </citation>
    <scope>IDENTIFICATION</scope>
</reference>
<organism evidence="13">
    <name type="scientific">Rodentolepis nana</name>
    <name type="common">Dwarf tapeworm</name>
    <name type="synonym">Hymenolepis nana</name>
    <dbReference type="NCBI Taxonomy" id="102285"/>
    <lineage>
        <taxon>Eukaryota</taxon>
        <taxon>Metazoa</taxon>
        <taxon>Spiralia</taxon>
        <taxon>Lophotrochozoa</taxon>
        <taxon>Platyhelminthes</taxon>
        <taxon>Cestoda</taxon>
        <taxon>Eucestoda</taxon>
        <taxon>Cyclophyllidea</taxon>
        <taxon>Hymenolepididae</taxon>
        <taxon>Rodentolepis</taxon>
    </lineage>
</organism>
<evidence type="ECO:0000256" key="6">
    <source>
        <dbReference type="ARBA" id="ARBA00022946"/>
    </source>
</evidence>
<dbReference type="STRING" id="102285.A0A0R3TCB5"/>
<dbReference type="InterPro" id="IPR028564">
    <property type="entry name" value="MT_TRM10-typ"/>
</dbReference>
<dbReference type="GO" id="GO:0005739">
    <property type="term" value="C:mitochondrion"/>
    <property type="evidence" value="ECO:0007669"/>
    <property type="project" value="UniProtKB-SubCell"/>
</dbReference>
<keyword evidence="8" id="KW-0496">Mitochondrion</keyword>
<comment type="subcellular location">
    <subcellularLocation>
        <location evidence="1">Mitochondrion</location>
    </subcellularLocation>
</comment>
<protein>
    <recommendedName>
        <fullName evidence="9">RNA (guanine-9-)-methyltransferase domain-containing protein 1</fullName>
    </recommendedName>
</protein>
<evidence type="ECO:0000256" key="4">
    <source>
        <dbReference type="ARBA" id="ARBA00022691"/>
    </source>
</evidence>
<feature type="domain" description="SAM-dependent MTase TRM10-type" evidence="10">
    <location>
        <begin position="158"/>
        <end position="363"/>
    </location>
</feature>
<dbReference type="WBParaSite" id="HNAJ_0000470401-mRNA-1">
    <property type="protein sequence ID" value="HNAJ_0000470401-mRNA-1"/>
    <property type="gene ID" value="HNAJ_0000470401"/>
</dbReference>
<dbReference type="PANTHER" id="PTHR13563">
    <property type="entry name" value="TRNA (GUANINE-9-) METHYLTRANSFERASE"/>
    <property type="match status" value="1"/>
</dbReference>
<evidence type="ECO:0000313" key="12">
    <source>
        <dbReference type="Proteomes" id="UP000278807"/>
    </source>
</evidence>
<name>A0A0R3TCB5_RODNA</name>
<dbReference type="GO" id="GO:0000049">
    <property type="term" value="F:tRNA binding"/>
    <property type="evidence" value="ECO:0007669"/>
    <property type="project" value="TreeGrafter"/>
</dbReference>
<dbReference type="InterPro" id="IPR038459">
    <property type="entry name" value="MT_TRM10-typ_sf"/>
</dbReference>
<evidence type="ECO:0000256" key="9">
    <source>
        <dbReference type="ARBA" id="ARBA00029803"/>
    </source>
</evidence>
<dbReference type="InterPro" id="IPR025812">
    <property type="entry name" value="Trm10_C_MTase_dom"/>
</dbReference>
<evidence type="ECO:0000313" key="13">
    <source>
        <dbReference type="WBParaSite" id="HNAJ_0000470401-mRNA-1"/>
    </source>
</evidence>
<keyword evidence="5" id="KW-0819">tRNA processing</keyword>
<evidence type="ECO:0000256" key="5">
    <source>
        <dbReference type="ARBA" id="ARBA00022694"/>
    </source>
</evidence>
<evidence type="ECO:0000256" key="7">
    <source>
        <dbReference type="ARBA" id="ARBA00023054"/>
    </source>
</evidence>
<evidence type="ECO:0000256" key="3">
    <source>
        <dbReference type="ARBA" id="ARBA00022679"/>
    </source>
</evidence>
<dbReference type="GO" id="GO:0008168">
    <property type="term" value="F:methyltransferase activity"/>
    <property type="evidence" value="ECO:0007669"/>
    <property type="project" value="UniProtKB-KW"/>
</dbReference>
<dbReference type="PANTHER" id="PTHR13563:SF5">
    <property type="entry name" value="TRNA METHYLTRANSFERASE 10 HOMOLOG C"/>
    <property type="match status" value="1"/>
</dbReference>